<organism evidence="1 2">
    <name type="scientific">Hymenobacter bucti</name>
    <dbReference type="NCBI Taxonomy" id="1844114"/>
    <lineage>
        <taxon>Bacteria</taxon>
        <taxon>Pseudomonadati</taxon>
        <taxon>Bacteroidota</taxon>
        <taxon>Cytophagia</taxon>
        <taxon>Cytophagales</taxon>
        <taxon>Hymenobacteraceae</taxon>
        <taxon>Hymenobacter</taxon>
    </lineage>
</organism>
<evidence type="ECO:0000313" key="2">
    <source>
        <dbReference type="Proteomes" id="UP001597197"/>
    </source>
</evidence>
<dbReference type="PROSITE" id="PS51257">
    <property type="entry name" value="PROKAR_LIPOPROTEIN"/>
    <property type="match status" value="1"/>
</dbReference>
<evidence type="ECO:0000313" key="1">
    <source>
        <dbReference type="EMBL" id="MFD1874890.1"/>
    </source>
</evidence>
<name>A0ABW4QZU7_9BACT</name>
<dbReference type="EMBL" id="JBHUFD010000018">
    <property type="protein sequence ID" value="MFD1874890.1"/>
    <property type="molecule type" value="Genomic_DNA"/>
</dbReference>
<accession>A0ABW4QZU7</accession>
<reference evidence="2" key="1">
    <citation type="journal article" date="2019" name="Int. J. Syst. Evol. Microbiol.">
        <title>The Global Catalogue of Microorganisms (GCM) 10K type strain sequencing project: providing services to taxonomists for standard genome sequencing and annotation.</title>
        <authorList>
            <consortium name="The Broad Institute Genomics Platform"/>
            <consortium name="The Broad Institute Genome Sequencing Center for Infectious Disease"/>
            <person name="Wu L."/>
            <person name="Ma J."/>
        </authorList>
    </citation>
    <scope>NUCLEOTIDE SEQUENCE [LARGE SCALE GENOMIC DNA]</scope>
    <source>
        <strain evidence="2">CGMCC 1.15795</strain>
    </source>
</reference>
<proteinExistence type="predicted"/>
<comment type="caution">
    <text evidence="1">The sequence shown here is derived from an EMBL/GenBank/DDBJ whole genome shotgun (WGS) entry which is preliminary data.</text>
</comment>
<gene>
    <name evidence="1" type="ORF">ACFSDX_20820</name>
</gene>
<dbReference type="Proteomes" id="UP001597197">
    <property type="component" value="Unassembled WGS sequence"/>
</dbReference>
<keyword evidence="2" id="KW-1185">Reference proteome</keyword>
<sequence>MKKLLPLLVLLASACNPCTKLPLSADDRAWTGAYPRVGQEIAFRSDRGHAATYRVAERVDTYNNLDCNWLEIGSDQPAHFHLTLRLTAFPQGGARDLTLYVVKWSAQQPAQLDFRMAGLEAYFHERDDHHHFRLLPRACTLASGQRFPQAYYFEAGRNAIAYGAPPLRAWYWDPQAGLLRYELIDGEVFELVPAGQHQLSDGSAG</sequence>
<dbReference type="RefSeq" id="WP_382317069.1">
    <property type="nucleotide sequence ID" value="NZ_JBHUFD010000018.1"/>
</dbReference>
<evidence type="ECO:0008006" key="3">
    <source>
        <dbReference type="Google" id="ProtNLM"/>
    </source>
</evidence>
<protein>
    <recommendedName>
        <fullName evidence="3">Lipoprotein</fullName>
    </recommendedName>
</protein>